<name>K2M7H8_9HYPH</name>
<dbReference type="EMBL" id="AMRM01000016">
    <property type="protein sequence ID" value="EKF18126.1"/>
    <property type="molecule type" value="Genomic_DNA"/>
</dbReference>
<dbReference type="CDD" id="cd00448">
    <property type="entry name" value="YjgF_YER057c_UK114_family"/>
    <property type="match status" value="1"/>
</dbReference>
<dbReference type="Proteomes" id="UP000006786">
    <property type="component" value="Unassembled WGS sequence"/>
</dbReference>
<sequence>MSAPAKPAAGAPATLLHRVLQPEGWPTPKGYANAVMTDGGIIYTGGLVGWDAEGRFPEGFVAQAHQTFRNIRDVLAVAGAGPEHLTRLTWYVRSVEDYLSDPKGLGQAYRDVFGRCFPAMATVEVTRLVEVEALLEIEATAVLPISQGK</sequence>
<proteinExistence type="predicted"/>
<dbReference type="InterPro" id="IPR035959">
    <property type="entry name" value="RutC-like_sf"/>
</dbReference>
<keyword evidence="2" id="KW-1185">Reference proteome</keyword>
<gene>
    <name evidence="1" type="ORF">NA2_14477</name>
</gene>
<protein>
    <submittedName>
        <fullName evidence="1">Uncharacterized protein</fullName>
    </submittedName>
</protein>
<dbReference type="SUPFAM" id="SSF55298">
    <property type="entry name" value="YjgF-like"/>
    <property type="match status" value="1"/>
</dbReference>
<comment type="caution">
    <text evidence="1">The sequence shown here is derived from an EMBL/GenBank/DDBJ whole genome shotgun (WGS) entry which is preliminary data.</text>
</comment>
<dbReference type="Gene3D" id="3.30.1330.40">
    <property type="entry name" value="RutC-like"/>
    <property type="match status" value="1"/>
</dbReference>
<dbReference type="PATRIC" id="fig|391937.3.peg.2977"/>
<evidence type="ECO:0000313" key="1">
    <source>
        <dbReference type="EMBL" id="EKF18126.1"/>
    </source>
</evidence>
<dbReference type="PANTHER" id="PTHR43857:SF1">
    <property type="entry name" value="YJGH FAMILY PROTEIN"/>
    <property type="match status" value="1"/>
</dbReference>
<organism evidence="1 2">
    <name type="scientific">Nitratireductor pacificus pht-3B</name>
    <dbReference type="NCBI Taxonomy" id="391937"/>
    <lineage>
        <taxon>Bacteria</taxon>
        <taxon>Pseudomonadati</taxon>
        <taxon>Pseudomonadota</taxon>
        <taxon>Alphaproteobacteria</taxon>
        <taxon>Hyphomicrobiales</taxon>
        <taxon>Phyllobacteriaceae</taxon>
        <taxon>Nitratireductor</taxon>
    </lineage>
</organism>
<dbReference type="OrthoDB" id="9803101at2"/>
<dbReference type="STRING" id="391937.NA2_14477"/>
<evidence type="ECO:0000313" key="2">
    <source>
        <dbReference type="Proteomes" id="UP000006786"/>
    </source>
</evidence>
<dbReference type="InterPro" id="IPR006175">
    <property type="entry name" value="YjgF/YER057c/UK114"/>
</dbReference>
<reference evidence="1 2" key="1">
    <citation type="journal article" date="2012" name="J. Bacteriol.">
        <title>Genome Sequence of Nitratireductor pacificus Type Strain pht-3B.</title>
        <authorList>
            <person name="Lai Q."/>
            <person name="Li G."/>
            <person name="Shao Z."/>
        </authorList>
    </citation>
    <scope>NUCLEOTIDE SEQUENCE [LARGE SCALE GENOMIC DNA]</scope>
    <source>
        <strain evidence="2">pht-3B</strain>
    </source>
</reference>
<dbReference type="RefSeq" id="WP_008597743.1">
    <property type="nucleotide sequence ID" value="NZ_AMRM01000016.1"/>
</dbReference>
<accession>K2M7H8</accession>
<dbReference type="PANTHER" id="PTHR43857">
    <property type="entry name" value="BLR7761 PROTEIN"/>
    <property type="match status" value="1"/>
</dbReference>
<dbReference type="eggNOG" id="COG0251">
    <property type="taxonomic scope" value="Bacteria"/>
</dbReference>
<dbReference type="Pfam" id="PF01042">
    <property type="entry name" value="Ribonuc_L-PSP"/>
    <property type="match status" value="1"/>
</dbReference>
<dbReference type="AlphaFoldDB" id="K2M7H8"/>